<proteinExistence type="inferred from homology"/>
<dbReference type="PRINTS" id="PR00385">
    <property type="entry name" value="P450"/>
</dbReference>
<dbReference type="InterPro" id="IPR017972">
    <property type="entry name" value="Cyt_P450_CS"/>
</dbReference>
<dbReference type="InterPro" id="IPR047146">
    <property type="entry name" value="Cyt_P450_E_CYP52_fungi"/>
</dbReference>
<reference evidence="10 11" key="1">
    <citation type="submission" date="2014-04" db="EMBL/GenBank/DDBJ databases">
        <authorList>
            <consortium name="DOE Joint Genome Institute"/>
            <person name="Kuo A."/>
            <person name="Zuccaro A."/>
            <person name="Kohler A."/>
            <person name="Nagy L.G."/>
            <person name="Floudas D."/>
            <person name="Copeland A."/>
            <person name="Barry K.W."/>
            <person name="Cichocki N."/>
            <person name="Veneault-Fourrey C."/>
            <person name="LaButti K."/>
            <person name="Lindquist E.A."/>
            <person name="Lipzen A."/>
            <person name="Lundell T."/>
            <person name="Morin E."/>
            <person name="Murat C."/>
            <person name="Sun H."/>
            <person name="Tunlid A."/>
            <person name="Henrissat B."/>
            <person name="Grigoriev I.V."/>
            <person name="Hibbett D.S."/>
            <person name="Martin F."/>
            <person name="Nordberg H.P."/>
            <person name="Cantor M.N."/>
            <person name="Hua S.X."/>
        </authorList>
    </citation>
    <scope>NUCLEOTIDE SEQUENCE [LARGE SCALE GENOMIC DNA]</scope>
    <source>
        <strain evidence="10 11">MAFF 305830</strain>
    </source>
</reference>
<comment type="cofactor">
    <cofactor evidence="1 8">
        <name>heme</name>
        <dbReference type="ChEBI" id="CHEBI:30413"/>
    </cofactor>
</comment>
<keyword evidence="5 9" id="KW-0560">Oxidoreductase</keyword>
<comment type="similarity">
    <text evidence="2 9">Belongs to the cytochrome P450 family.</text>
</comment>
<dbReference type="PROSITE" id="PS00086">
    <property type="entry name" value="CYTOCHROME_P450"/>
    <property type="match status" value="1"/>
</dbReference>
<keyword evidence="11" id="KW-1185">Reference proteome</keyword>
<evidence type="ECO:0000256" key="9">
    <source>
        <dbReference type="RuleBase" id="RU000461"/>
    </source>
</evidence>
<dbReference type="EMBL" id="KN824287">
    <property type="protein sequence ID" value="KIM29720.1"/>
    <property type="molecule type" value="Genomic_DNA"/>
</dbReference>
<reference evidence="11" key="2">
    <citation type="submission" date="2015-01" db="EMBL/GenBank/DDBJ databases">
        <title>Evolutionary Origins and Diversification of the Mycorrhizal Mutualists.</title>
        <authorList>
            <consortium name="DOE Joint Genome Institute"/>
            <consortium name="Mycorrhizal Genomics Consortium"/>
            <person name="Kohler A."/>
            <person name="Kuo A."/>
            <person name="Nagy L.G."/>
            <person name="Floudas D."/>
            <person name="Copeland A."/>
            <person name="Barry K.W."/>
            <person name="Cichocki N."/>
            <person name="Veneault-Fourrey C."/>
            <person name="LaButti K."/>
            <person name="Lindquist E.A."/>
            <person name="Lipzen A."/>
            <person name="Lundell T."/>
            <person name="Morin E."/>
            <person name="Murat C."/>
            <person name="Riley R."/>
            <person name="Ohm R."/>
            <person name="Sun H."/>
            <person name="Tunlid A."/>
            <person name="Henrissat B."/>
            <person name="Grigoriev I.V."/>
            <person name="Hibbett D.S."/>
            <person name="Martin F."/>
        </authorList>
    </citation>
    <scope>NUCLEOTIDE SEQUENCE [LARGE SCALE GENOMIC DNA]</scope>
    <source>
        <strain evidence="11">MAFF 305830</strain>
    </source>
</reference>
<evidence type="ECO:0000256" key="7">
    <source>
        <dbReference type="ARBA" id="ARBA00023033"/>
    </source>
</evidence>
<dbReference type="OrthoDB" id="1470350at2759"/>
<evidence type="ECO:0000313" key="10">
    <source>
        <dbReference type="EMBL" id="KIM29720.1"/>
    </source>
</evidence>
<dbReference type="AlphaFoldDB" id="A0A0C3AYW8"/>
<dbReference type="Pfam" id="PF00067">
    <property type="entry name" value="p450"/>
    <property type="match status" value="1"/>
</dbReference>
<evidence type="ECO:0000256" key="6">
    <source>
        <dbReference type="ARBA" id="ARBA00023004"/>
    </source>
</evidence>
<feature type="binding site" description="axial binding residue" evidence="8">
    <location>
        <position position="517"/>
    </location>
    <ligand>
        <name>heme</name>
        <dbReference type="ChEBI" id="CHEBI:30413"/>
    </ligand>
    <ligandPart>
        <name>Fe</name>
        <dbReference type="ChEBI" id="CHEBI:18248"/>
    </ligandPart>
</feature>
<dbReference type="Proteomes" id="UP000054097">
    <property type="component" value="Unassembled WGS sequence"/>
</dbReference>
<dbReference type="PRINTS" id="PR00463">
    <property type="entry name" value="EP450I"/>
</dbReference>
<dbReference type="GO" id="GO:0004497">
    <property type="term" value="F:monooxygenase activity"/>
    <property type="evidence" value="ECO:0007669"/>
    <property type="project" value="UniProtKB-KW"/>
</dbReference>
<keyword evidence="3 8" id="KW-0349">Heme</keyword>
<organism evidence="10 11">
    <name type="scientific">Serendipita vermifera MAFF 305830</name>
    <dbReference type="NCBI Taxonomy" id="933852"/>
    <lineage>
        <taxon>Eukaryota</taxon>
        <taxon>Fungi</taxon>
        <taxon>Dikarya</taxon>
        <taxon>Basidiomycota</taxon>
        <taxon>Agaricomycotina</taxon>
        <taxon>Agaricomycetes</taxon>
        <taxon>Sebacinales</taxon>
        <taxon>Serendipitaceae</taxon>
        <taxon>Serendipita</taxon>
    </lineage>
</organism>
<evidence type="ECO:0000256" key="3">
    <source>
        <dbReference type="ARBA" id="ARBA00022617"/>
    </source>
</evidence>
<evidence type="ECO:0000256" key="2">
    <source>
        <dbReference type="ARBA" id="ARBA00010617"/>
    </source>
</evidence>
<dbReference type="PANTHER" id="PTHR24287">
    <property type="entry name" value="P450, PUTATIVE (EUROFUNG)-RELATED"/>
    <property type="match status" value="1"/>
</dbReference>
<dbReference type="InterPro" id="IPR036396">
    <property type="entry name" value="Cyt_P450_sf"/>
</dbReference>
<dbReference type="HOGENOM" id="CLU_001570_27_0_1"/>
<sequence length="591" mass="67771">MEANTYNKSYISVLKTRLRRSQLLRMTRYSRFLLRSVFNTFLRPPLVLFLISKTGILSFFPRHWVWTASLYILSIPVSEAILAIQSSKRKRRECKELGATPIPKVVGKRLGNFDVLKELIAAEENEYPGDIFLRWAKQYGPTYDMNILWASQIVTIDPENVRFVLSSEFSSFEKGEKFHDMLESFWGEGIFTTDGDTWRTHRANARPFFAQERLSDFAPFEFHAQKLLEIIDGMATDKQSFDLQDLFARYTLDTATEFLFGLSTNCLDGVSHTDKDAEYEHFMKAVNELALLSARRIRIGSTWPLFELTGDKSIAPTRVIDRFVEPIVAKALQRTRDSAQDAKDSNFLEHLAHVTKDPKAVRDESLNILFAARDTTSCLLTFTAYLLMEHPDVADKMHEEVTTICGLHRSPDSNDIKKMKYVEAVLNETLRLFPPVPYNIRRSVEASALPSPQSGHGRQLYMPPRSSITYAPILMQRDPHYWGDDACDFNPDRWLSGSSPFTHPNAFVPFNAGPRICLGQQLAYIQASYVWARILQLPIRLTRDIHTGVPAPSEWKKTVDNNSRHARETIWPHSDFVLRVKGGLWVHANED</sequence>
<dbReference type="InterPro" id="IPR001128">
    <property type="entry name" value="Cyt_P450"/>
</dbReference>
<dbReference type="GO" id="GO:0020037">
    <property type="term" value="F:heme binding"/>
    <property type="evidence" value="ECO:0007669"/>
    <property type="project" value="InterPro"/>
</dbReference>
<keyword evidence="4 8" id="KW-0479">Metal-binding</keyword>
<dbReference type="Gene3D" id="1.10.630.10">
    <property type="entry name" value="Cytochrome P450"/>
    <property type="match status" value="1"/>
</dbReference>
<dbReference type="InterPro" id="IPR002401">
    <property type="entry name" value="Cyt_P450_E_grp-I"/>
</dbReference>
<dbReference type="SUPFAM" id="SSF48264">
    <property type="entry name" value="Cytochrome P450"/>
    <property type="match status" value="1"/>
</dbReference>
<dbReference type="STRING" id="933852.A0A0C3AYW8"/>
<dbReference type="GO" id="GO:0005506">
    <property type="term" value="F:iron ion binding"/>
    <property type="evidence" value="ECO:0007669"/>
    <property type="project" value="InterPro"/>
</dbReference>
<protein>
    <recommendedName>
        <fullName evidence="12">Cytochrome P450</fullName>
    </recommendedName>
</protein>
<gene>
    <name evidence="10" type="ORF">M408DRAFT_328583</name>
</gene>
<evidence type="ECO:0000256" key="8">
    <source>
        <dbReference type="PIRSR" id="PIRSR602401-1"/>
    </source>
</evidence>
<accession>A0A0C3AYW8</accession>
<evidence type="ECO:0000256" key="1">
    <source>
        <dbReference type="ARBA" id="ARBA00001971"/>
    </source>
</evidence>
<evidence type="ECO:0000313" key="11">
    <source>
        <dbReference type="Proteomes" id="UP000054097"/>
    </source>
</evidence>
<dbReference type="PANTHER" id="PTHR24287:SF1">
    <property type="entry name" value="P450, PUTATIVE (EUROFUNG)-RELATED"/>
    <property type="match status" value="1"/>
</dbReference>
<evidence type="ECO:0000256" key="5">
    <source>
        <dbReference type="ARBA" id="ARBA00023002"/>
    </source>
</evidence>
<dbReference type="GO" id="GO:0016705">
    <property type="term" value="F:oxidoreductase activity, acting on paired donors, with incorporation or reduction of molecular oxygen"/>
    <property type="evidence" value="ECO:0007669"/>
    <property type="project" value="InterPro"/>
</dbReference>
<keyword evidence="7 9" id="KW-0503">Monooxygenase</keyword>
<keyword evidence="6 8" id="KW-0408">Iron</keyword>
<evidence type="ECO:0000256" key="4">
    <source>
        <dbReference type="ARBA" id="ARBA00022723"/>
    </source>
</evidence>
<name>A0A0C3AYW8_SERVB</name>
<evidence type="ECO:0008006" key="12">
    <source>
        <dbReference type="Google" id="ProtNLM"/>
    </source>
</evidence>